<dbReference type="EMBL" id="FMUH01000008">
    <property type="protein sequence ID" value="SCX59782.1"/>
    <property type="molecule type" value="Genomic_DNA"/>
</dbReference>
<sequence>MVTYDSAQQMTRFDFFLWERAERGEDFGTLPEAVARTAGSPAEPVAVETVLVSGDNPLVLLRPRGVLTLLTVGPVSLLHVGDSHGDFVLGAWPTDHEGVFHLVGSVPPTDPRWQRVERWIVKAAPDVVPVFLNHDDFTDIGTALSEFGEVEVSRLTARRPSDFSSLTRGWAARASSLRPSHHEAIRETEAEGASVRTLRLHIADVISLHLRRRAGATYYNGNFGLFDRVVLGRLATAAARRRELLSGRERQVDEEPLRPITIRLPQPTLVDAEATGEVIQVLESQRDVAVAVLHRNPYLHVVVSDASDGSNFDVFVTEPDVIEVHPGFRASMGALTRLTQSLGDQFSALAIDEAAPPEPVSLDDLVSPF</sequence>
<reference evidence="2" key="1">
    <citation type="submission" date="2016-10" db="EMBL/GenBank/DDBJ databases">
        <authorList>
            <person name="Varghese N."/>
            <person name="Submissions S."/>
        </authorList>
    </citation>
    <scope>NUCLEOTIDE SEQUENCE [LARGE SCALE GENOMIC DNA]</scope>
    <source>
        <strain evidence="2">DSM 45722</strain>
    </source>
</reference>
<dbReference type="STRING" id="1960309.SAMN03159343_4002"/>
<dbReference type="RefSeq" id="WP_092807678.1">
    <property type="nucleotide sequence ID" value="NZ_FMUH01000008.1"/>
</dbReference>
<protein>
    <submittedName>
        <fullName evidence="1">Uncharacterized protein</fullName>
    </submittedName>
</protein>
<name>A0A1G4Z2D7_9ACTN</name>
<gene>
    <name evidence="1" type="ORF">SAMN03159343_4002</name>
</gene>
<organism evidence="1 2">
    <name type="scientific">Klenkia marina</name>
    <dbReference type="NCBI Taxonomy" id="1960309"/>
    <lineage>
        <taxon>Bacteria</taxon>
        <taxon>Bacillati</taxon>
        <taxon>Actinomycetota</taxon>
        <taxon>Actinomycetes</taxon>
        <taxon>Geodermatophilales</taxon>
        <taxon>Geodermatophilaceae</taxon>
        <taxon>Klenkia</taxon>
    </lineage>
</organism>
<keyword evidence="2" id="KW-1185">Reference proteome</keyword>
<proteinExistence type="predicted"/>
<accession>A0A1G4Z2D7</accession>
<dbReference type="AlphaFoldDB" id="A0A1G4Z2D7"/>
<evidence type="ECO:0000313" key="2">
    <source>
        <dbReference type="Proteomes" id="UP000198981"/>
    </source>
</evidence>
<dbReference type="Proteomes" id="UP000198981">
    <property type="component" value="Unassembled WGS sequence"/>
</dbReference>
<evidence type="ECO:0000313" key="1">
    <source>
        <dbReference type="EMBL" id="SCX59782.1"/>
    </source>
</evidence>
<dbReference type="OrthoDB" id="5169038at2"/>